<sequence length="302" mass="35855">MRKFFKNIILFSILLFVAEKGVYYFLNQAPKNEYDKRLENIVNNDMDYELIILGSSRGANNVVACQLENQTGLKSYNLSYKGSNVIFHDFILETYLKFNKNPQIILLFLDHKFTFVEESTLTFRYDRLFPLSKYDYINDVLIEKKKKNVLSKFFALSRVNRADFNMKKRSSRLNNTITRCGSILNLKPNHKELVYNSEKTEYAQNLEEADRLNSFLNIQEQCKKNNIELIFVFSPNYHTFNTSFYERFKSLVQPENLIVVYDTLNLNYKKREYYFDSSHLLKNGAEMFTSELSDFLEKTNNY</sequence>
<accession>A0ACC5UCY7</accession>
<proteinExistence type="predicted"/>
<dbReference type="Proteomes" id="UP001647509">
    <property type="component" value="Unassembled WGS sequence"/>
</dbReference>
<name>A0ACC5UCY7_9FLAO</name>
<keyword evidence="2" id="KW-1185">Reference proteome</keyword>
<comment type="caution">
    <text evidence="1">The sequence shown here is derived from an EMBL/GenBank/DDBJ whole genome shotgun (WGS) entry which is preliminary data.</text>
</comment>
<protein>
    <submittedName>
        <fullName evidence="1">Uncharacterized protein</fullName>
    </submittedName>
</protein>
<gene>
    <name evidence="1" type="ORF">KO493_15695</name>
</gene>
<dbReference type="EMBL" id="JAHKPD010000025">
    <property type="protein sequence ID" value="MBU2952144.1"/>
    <property type="molecule type" value="Genomic_DNA"/>
</dbReference>
<organism evidence="1 2">
    <name type="scientific">Pseudotamlana agarivorans</name>
    <dbReference type="NCBI Taxonomy" id="481183"/>
    <lineage>
        <taxon>Bacteria</taxon>
        <taxon>Pseudomonadati</taxon>
        <taxon>Bacteroidota</taxon>
        <taxon>Flavobacteriia</taxon>
        <taxon>Flavobacteriales</taxon>
        <taxon>Flavobacteriaceae</taxon>
        <taxon>Pseudotamlana</taxon>
    </lineage>
</organism>
<reference evidence="1" key="1">
    <citation type="submission" date="2021-05" db="EMBL/GenBank/DDBJ databases">
        <title>Draft genomes of bacteria isolated from model marine particles.</title>
        <authorList>
            <person name="Datta M.S."/>
            <person name="Schwartzman J.A."/>
            <person name="Enke T.N."/>
            <person name="Saavedra J."/>
            <person name="Cermak N."/>
            <person name="Cordero O.X."/>
        </authorList>
    </citation>
    <scope>NUCLEOTIDE SEQUENCE</scope>
    <source>
        <strain evidence="1">I2M19</strain>
    </source>
</reference>
<evidence type="ECO:0000313" key="2">
    <source>
        <dbReference type="Proteomes" id="UP001647509"/>
    </source>
</evidence>
<evidence type="ECO:0000313" key="1">
    <source>
        <dbReference type="EMBL" id="MBU2952144.1"/>
    </source>
</evidence>